<feature type="non-terminal residue" evidence="1">
    <location>
        <position position="1"/>
    </location>
</feature>
<accession>A0A0K2UMZ4</accession>
<proteinExistence type="predicted"/>
<evidence type="ECO:0000313" key="1">
    <source>
        <dbReference type="EMBL" id="CDW39237.1"/>
    </source>
</evidence>
<reference evidence="1" key="1">
    <citation type="submission" date="2014-05" db="EMBL/GenBank/DDBJ databases">
        <authorList>
            <person name="Chronopoulou M."/>
        </authorList>
    </citation>
    <scope>NUCLEOTIDE SEQUENCE</scope>
    <source>
        <tissue evidence="1">Whole organism</tissue>
    </source>
</reference>
<dbReference type="EMBL" id="HACA01021876">
    <property type="protein sequence ID" value="CDW39237.1"/>
    <property type="molecule type" value="Transcribed_RNA"/>
</dbReference>
<sequence>RMRSTLFLRVYNHLLLFFNDKRDTHMIMKSGLRPKVSKLYHYPCGPYTTDTTLLMELISM</sequence>
<organism evidence="1">
    <name type="scientific">Lepeophtheirus salmonis</name>
    <name type="common">Salmon louse</name>
    <name type="synonym">Caligus salmonis</name>
    <dbReference type="NCBI Taxonomy" id="72036"/>
    <lineage>
        <taxon>Eukaryota</taxon>
        <taxon>Metazoa</taxon>
        <taxon>Ecdysozoa</taxon>
        <taxon>Arthropoda</taxon>
        <taxon>Crustacea</taxon>
        <taxon>Multicrustacea</taxon>
        <taxon>Hexanauplia</taxon>
        <taxon>Copepoda</taxon>
        <taxon>Siphonostomatoida</taxon>
        <taxon>Caligidae</taxon>
        <taxon>Lepeophtheirus</taxon>
    </lineage>
</organism>
<name>A0A0K2UMZ4_LEPSM</name>
<protein>
    <submittedName>
        <fullName evidence="1">Uncharacterized protein</fullName>
    </submittedName>
</protein>
<dbReference type="AlphaFoldDB" id="A0A0K2UMZ4"/>